<keyword evidence="2" id="KW-1185">Reference proteome</keyword>
<accession>A0ABX4IS10</accession>
<name>A0ABX4IS10_9ENTR</name>
<evidence type="ECO:0000313" key="2">
    <source>
        <dbReference type="Proteomes" id="UP000219642"/>
    </source>
</evidence>
<comment type="caution">
    <text evidence="1">The sequence shown here is derived from an EMBL/GenBank/DDBJ whole genome shotgun (WGS) entry which is preliminary data.</text>
</comment>
<sequence>MQKTRSNLTDDSFIDMLYIINDSGFTSRYFYKLIKNGGFPAPIKIGRSSRWLLRDYSEWKARHIEKRDTR</sequence>
<reference evidence="1 2" key="1">
    <citation type="submission" date="2017-06" db="EMBL/GenBank/DDBJ databases">
        <title>Draft genome sequence of nitrogen-fixing Kosakonia pseudosacchari strain NN143 isolated from sugarcane roots.</title>
        <authorList>
            <person name="Li Y."/>
            <person name="Li S."/>
            <person name="Lin L."/>
            <person name="Wu X."/>
            <person name="Yang L."/>
            <person name="Li Y."/>
            <person name="An Q."/>
        </authorList>
    </citation>
    <scope>NUCLEOTIDE SEQUENCE [LARGE SCALE GENOMIC DNA]</scope>
    <source>
        <strain evidence="1 2">NN143</strain>
    </source>
</reference>
<dbReference type="Gene3D" id="1.10.238.160">
    <property type="match status" value="1"/>
</dbReference>
<gene>
    <name evidence="1" type="ORF">BK796_09680</name>
</gene>
<dbReference type="Proteomes" id="UP000219642">
    <property type="component" value="Unassembled WGS sequence"/>
</dbReference>
<dbReference type="EMBL" id="NITV01000005">
    <property type="protein sequence ID" value="PDO86717.1"/>
    <property type="molecule type" value="Genomic_DNA"/>
</dbReference>
<proteinExistence type="predicted"/>
<protein>
    <submittedName>
        <fullName evidence="1">AlpA family transcriptional regulator</fullName>
    </submittedName>
</protein>
<organism evidence="1 2">
    <name type="scientific">Kosakonia pseudosacchari</name>
    <dbReference type="NCBI Taxonomy" id="1646340"/>
    <lineage>
        <taxon>Bacteria</taxon>
        <taxon>Pseudomonadati</taxon>
        <taxon>Pseudomonadota</taxon>
        <taxon>Gammaproteobacteria</taxon>
        <taxon>Enterobacterales</taxon>
        <taxon>Enterobacteriaceae</taxon>
        <taxon>Kosakonia</taxon>
    </lineage>
</organism>
<evidence type="ECO:0000313" key="1">
    <source>
        <dbReference type="EMBL" id="PDO86717.1"/>
    </source>
</evidence>